<reference evidence="2 3" key="1">
    <citation type="submission" date="2015-09" db="EMBL/GenBank/DDBJ databases">
        <title>Host preference determinants of Valsa canker pathogens revealed by comparative genomics.</title>
        <authorList>
            <person name="Yin Z."/>
            <person name="Huang L."/>
        </authorList>
    </citation>
    <scope>NUCLEOTIDE SEQUENCE [LARGE SCALE GENOMIC DNA]</scope>
    <source>
        <strain evidence="2 3">03-1</strain>
    </source>
</reference>
<feature type="region of interest" description="Disordered" evidence="1">
    <location>
        <begin position="27"/>
        <end position="169"/>
    </location>
</feature>
<feature type="compositionally biased region" description="Pro residues" evidence="1">
    <location>
        <begin position="41"/>
        <end position="58"/>
    </location>
</feature>
<dbReference type="AlphaFoldDB" id="A0A423W560"/>
<feature type="compositionally biased region" description="Basic and acidic residues" evidence="1">
    <location>
        <begin position="133"/>
        <end position="149"/>
    </location>
</feature>
<evidence type="ECO:0000256" key="1">
    <source>
        <dbReference type="SAM" id="MobiDB-lite"/>
    </source>
</evidence>
<accession>A0A423W560</accession>
<evidence type="ECO:0000313" key="3">
    <source>
        <dbReference type="Proteomes" id="UP000283895"/>
    </source>
</evidence>
<name>A0A423W560_9PEZI</name>
<comment type="caution">
    <text evidence="2">The sequence shown here is derived from an EMBL/GenBank/DDBJ whole genome shotgun (WGS) entry which is preliminary data.</text>
</comment>
<feature type="compositionally biased region" description="Gly residues" evidence="1">
    <location>
        <begin position="110"/>
        <end position="119"/>
    </location>
</feature>
<dbReference type="PANTHER" id="PTHR34693:SF1">
    <property type="entry name" value="PROTEIN PAR32"/>
    <property type="match status" value="1"/>
</dbReference>
<feature type="region of interest" description="Disordered" evidence="1">
    <location>
        <begin position="1"/>
        <end position="20"/>
    </location>
</feature>
<dbReference type="PANTHER" id="PTHR34693">
    <property type="entry name" value="PROTEIN PAR32"/>
    <property type="match status" value="1"/>
</dbReference>
<dbReference type="Proteomes" id="UP000283895">
    <property type="component" value="Unassembled WGS sequence"/>
</dbReference>
<dbReference type="InterPro" id="IPR022024">
    <property type="entry name" value="DUF3602"/>
</dbReference>
<proteinExistence type="predicted"/>
<evidence type="ECO:0000313" key="2">
    <source>
        <dbReference type="EMBL" id="ROV98428.1"/>
    </source>
</evidence>
<dbReference type="OrthoDB" id="4159136at2759"/>
<feature type="compositionally biased region" description="Basic and acidic residues" evidence="1">
    <location>
        <begin position="27"/>
        <end position="36"/>
    </location>
</feature>
<dbReference type="Pfam" id="PF12223">
    <property type="entry name" value="DUF3602"/>
    <property type="match status" value="1"/>
</dbReference>
<dbReference type="EMBL" id="LKEA01000026">
    <property type="protein sequence ID" value="ROV98428.1"/>
    <property type="molecule type" value="Genomic_DNA"/>
</dbReference>
<dbReference type="InterPro" id="IPR053203">
    <property type="entry name" value="Cisplatin_resist-associated"/>
</dbReference>
<protein>
    <submittedName>
        <fullName evidence="2">Uncharacterized protein</fullName>
    </submittedName>
</protein>
<feature type="compositionally biased region" description="Basic and acidic residues" evidence="1">
    <location>
        <begin position="83"/>
        <end position="92"/>
    </location>
</feature>
<keyword evidence="3" id="KW-1185">Reference proteome</keyword>
<sequence length="169" mass="18121">MSDVFQRTGRGGAGNYYSQKDLEEAEKAARANDLEAQKTNSPPPPPEASSSPPPPASAPTPQYVRVGRGGAGNWTEPPTIADAQDRQNHSDHTTAAVSATGAGKPRTGLIGRGGAGNWTGGDYYNNTTEDPEQEKAEQQRIADRIKQDIDASLPAPPKTYHQHDRDMEK</sequence>
<organism evidence="2 3">
    <name type="scientific">Cytospora schulzeri</name>
    <dbReference type="NCBI Taxonomy" id="448051"/>
    <lineage>
        <taxon>Eukaryota</taxon>
        <taxon>Fungi</taxon>
        <taxon>Dikarya</taxon>
        <taxon>Ascomycota</taxon>
        <taxon>Pezizomycotina</taxon>
        <taxon>Sordariomycetes</taxon>
        <taxon>Sordariomycetidae</taxon>
        <taxon>Diaporthales</taxon>
        <taxon>Cytosporaceae</taxon>
        <taxon>Cytospora</taxon>
    </lineage>
</organism>
<gene>
    <name evidence="2" type="ORF">VMCG_07120</name>
</gene>